<accession>A0ABS0Q3V3</accession>
<dbReference type="Gene3D" id="2.80.10.50">
    <property type="match status" value="6"/>
</dbReference>
<reference evidence="2 3" key="1">
    <citation type="submission" date="2020-12" db="EMBL/GenBank/DDBJ databases">
        <title>Hymenobacter sp.</title>
        <authorList>
            <person name="Kim M.K."/>
        </authorList>
    </citation>
    <scope>NUCLEOTIDE SEQUENCE [LARGE SCALE GENOMIC DNA]</scope>
    <source>
        <strain evidence="2 3">BT442</strain>
    </source>
</reference>
<keyword evidence="3" id="KW-1185">Reference proteome</keyword>
<dbReference type="EMBL" id="JAEDAE010000001">
    <property type="protein sequence ID" value="MBH8557043.1"/>
    <property type="molecule type" value="Genomic_DNA"/>
</dbReference>
<evidence type="ECO:0000256" key="1">
    <source>
        <dbReference type="SAM" id="SignalP"/>
    </source>
</evidence>
<keyword evidence="1" id="KW-0732">Signal</keyword>
<gene>
    <name evidence="2" type="ORF">I7X13_03220</name>
</gene>
<proteinExistence type="predicted"/>
<dbReference type="NCBIfam" id="TIGR02608">
    <property type="entry name" value="delta_60_rpt"/>
    <property type="match status" value="14"/>
</dbReference>
<dbReference type="RefSeq" id="WP_198074331.1">
    <property type="nucleotide sequence ID" value="NZ_JAEDAE010000001.1"/>
</dbReference>
<dbReference type="NCBIfam" id="TIGR04183">
    <property type="entry name" value="Por_Secre_tail"/>
    <property type="match status" value="1"/>
</dbReference>
<dbReference type="SUPFAM" id="SSF101898">
    <property type="entry name" value="NHL repeat"/>
    <property type="match status" value="1"/>
</dbReference>
<dbReference type="InterPro" id="IPR026444">
    <property type="entry name" value="Secre_tail"/>
</dbReference>
<name>A0ABS0Q3V3_9BACT</name>
<comment type="caution">
    <text evidence="2">The sequence shown here is derived from an EMBL/GenBank/DDBJ whole genome shotgun (WGS) entry which is preliminary data.</text>
</comment>
<feature type="signal peptide" evidence="1">
    <location>
        <begin position="1"/>
        <end position="23"/>
    </location>
</feature>
<evidence type="ECO:0000313" key="2">
    <source>
        <dbReference type="EMBL" id="MBH8557043.1"/>
    </source>
</evidence>
<protein>
    <submittedName>
        <fullName evidence="2">T9SS type A sorting domain-containing protein</fullName>
    </submittedName>
</protein>
<organism evidence="2 3">
    <name type="scientific">Hymenobacter negativus</name>
    <dbReference type="NCBI Taxonomy" id="2795026"/>
    <lineage>
        <taxon>Bacteria</taxon>
        <taxon>Pseudomonadati</taxon>
        <taxon>Bacteroidota</taxon>
        <taxon>Cytophagia</taxon>
        <taxon>Cytophagales</taxon>
        <taxon>Hymenobacteraceae</taxon>
        <taxon>Hymenobacter</taxon>
    </lineage>
</organism>
<evidence type="ECO:0000313" key="3">
    <source>
        <dbReference type="Proteomes" id="UP000625631"/>
    </source>
</evidence>
<dbReference type="Proteomes" id="UP000625631">
    <property type="component" value="Unassembled WGS sequence"/>
</dbReference>
<dbReference type="Pfam" id="PF17164">
    <property type="entry name" value="DUF5122"/>
    <property type="match status" value="13"/>
</dbReference>
<sequence>MKAPLLFLASLSLLPAVLPHAQAQTLDPTFAPSSVFAPGAVGSVAEQPDGKLVIAGRFSRLNGSPASSLSRLTAAGTVDAAFQQNVGTTSGIYEIGLAANGKILASAGGGSVTAGGLTRPGLVRLNADGTGDATFNPGTGPAGSVVYLDEFLSLPNGQTIVVGTFDTFNGATVNNIVRLTATGAVDATFNTGTGVAGTGYTEVNTIVALPSGKYLIAGQFTSFNGNPCNGLARLNADGSFDPSFSTNLGADSYIVNVLVQPDGKILLTGSVYVGAATTGQGLARLTATGALDTGFTPPAFPDYDVYSFSGSSIQLQPDGKILLISNQGVASAGVGRVARLNTNGTVDATFQVGTGPSNVPSAITLLANGKLLVAGSFTNFNGLGDRPLVEVTSTGALDQAFQPVLQNAGIVLAMVRQADGKIVAGGNFSEINGQPMRRLARFNATGSLDATFPSPNLENSVTDLALQPDGRLLAAGPSFLKRYQTTGALDNTLTASFNSSNVKLLLQPDGRILVGSTALSINNTGGSVGIISTGFMRLLADGSIDNSFAPNGAGANRFIGFTAMTLQPNGKILVAGRFVAGAATVAIRTVMRLESTGALDASFAGAEFTGALPTVNTLTVQPDGKVLAGGSFTGYSNTARSNVARLNADGTLDTGFVPPVINGIVNKLLVQPNNRILVAGSINGTGLPSYLTRLLSTGTADNSFGASAVPNSSVNALLIQPDGAIVIGGSFTAIAGQTYMGLARLTASNVLHVQAPQAVAARTQAWPVPAHTALTVAPDASAHPQALDLLDALGRAVRHLELNGAAPASLALDNLPAGTYLLRVTYAEGAVTRRVQVQ</sequence>
<dbReference type="InterPro" id="IPR013431">
    <property type="entry name" value="Delta_60_rpt"/>
</dbReference>
<dbReference type="SUPFAM" id="SSF63829">
    <property type="entry name" value="Calcium-dependent phosphotriesterase"/>
    <property type="match status" value="1"/>
</dbReference>
<feature type="chain" id="PRO_5046861265" evidence="1">
    <location>
        <begin position="24"/>
        <end position="838"/>
    </location>
</feature>
<dbReference type="SUPFAM" id="SSF101908">
    <property type="entry name" value="Putative isomerase YbhE"/>
    <property type="match status" value="1"/>
</dbReference>